<dbReference type="EMBL" id="CAJOBC010004215">
    <property type="protein sequence ID" value="CAF3819217.1"/>
    <property type="molecule type" value="Genomic_DNA"/>
</dbReference>
<dbReference type="Pfam" id="PF01436">
    <property type="entry name" value="NHL"/>
    <property type="match status" value="1"/>
</dbReference>
<organism evidence="3 5">
    <name type="scientific">Didymodactylos carnosus</name>
    <dbReference type="NCBI Taxonomy" id="1234261"/>
    <lineage>
        <taxon>Eukaryota</taxon>
        <taxon>Metazoa</taxon>
        <taxon>Spiralia</taxon>
        <taxon>Gnathifera</taxon>
        <taxon>Rotifera</taxon>
        <taxon>Eurotatoria</taxon>
        <taxon>Bdelloidea</taxon>
        <taxon>Philodinida</taxon>
        <taxon>Philodinidae</taxon>
        <taxon>Didymodactylos</taxon>
    </lineage>
</organism>
<sequence>MRSGGSCYNPESYKCLNGTVCANDRVCAEKCVTNNFQVCIDNGTYRDIFIVYLNRDLSDDLIDRDITEPPTKSIPLTAGQEVQLEFLQNELMYITLLPYYYSSRKMVLTFAILCLEGGHTGVDFNHGNIFAGYWCSLPFFVTWIATYANGCTCSNCCTTSRAATTHTLVEQIISSIFSIVLIVLDAKFINNPHEFETSAVPTISSEATWSTTGETVAGGYNSGDQLNQLHSPEDIFVDDQNSIYVADNGNDRIVKWTSDAIQGEIVADNSNQLYSPNAVFVDKQGNLYVSDGVNHLIQKFSNKSTNASTVVGKYQFDTCYGLFVDESGNIYLSDYLNHIVLKFIVGANTGDIVAGREAIHIWTLS</sequence>
<keyword evidence="1" id="KW-0677">Repeat</keyword>
<keyword evidence="5" id="KW-1185">Reference proteome</keyword>
<evidence type="ECO:0000256" key="2">
    <source>
        <dbReference type="PROSITE-ProRule" id="PRU00504"/>
    </source>
</evidence>
<dbReference type="OrthoDB" id="342730at2759"/>
<dbReference type="CDD" id="cd05819">
    <property type="entry name" value="NHL"/>
    <property type="match status" value="1"/>
</dbReference>
<accession>A0A814K9G9</accession>
<gene>
    <name evidence="3" type="ORF">GPM918_LOCUS16211</name>
    <name evidence="4" type="ORF">SRO942_LOCUS16211</name>
</gene>
<comment type="caution">
    <text evidence="3">The sequence shown here is derived from an EMBL/GenBank/DDBJ whole genome shotgun (WGS) entry which is preliminary data.</text>
</comment>
<dbReference type="AlphaFoldDB" id="A0A814K9G9"/>
<dbReference type="PROSITE" id="PS51125">
    <property type="entry name" value="NHL"/>
    <property type="match status" value="2"/>
</dbReference>
<evidence type="ECO:0000313" key="4">
    <source>
        <dbReference type="EMBL" id="CAF3819217.1"/>
    </source>
</evidence>
<dbReference type="InterPro" id="IPR011042">
    <property type="entry name" value="6-blade_b-propeller_TolB-like"/>
</dbReference>
<name>A0A814K9G9_9BILA</name>
<dbReference type="EMBL" id="CAJNOQ010004215">
    <property type="protein sequence ID" value="CAF1049580.1"/>
    <property type="molecule type" value="Genomic_DNA"/>
</dbReference>
<dbReference type="GO" id="GO:0008270">
    <property type="term" value="F:zinc ion binding"/>
    <property type="evidence" value="ECO:0007669"/>
    <property type="project" value="UniProtKB-KW"/>
</dbReference>
<protein>
    <recommendedName>
        <fullName evidence="6">NHL repeat-containing protein</fullName>
    </recommendedName>
</protein>
<evidence type="ECO:0000313" key="5">
    <source>
        <dbReference type="Proteomes" id="UP000663829"/>
    </source>
</evidence>
<dbReference type="Proteomes" id="UP000681722">
    <property type="component" value="Unassembled WGS sequence"/>
</dbReference>
<feature type="repeat" description="NHL" evidence="2">
    <location>
        <begin position="272"/>
        <end position="303"/>
    </location>
</feature>
<evidence type="ECO:0000256" key="1">
    <source>
        <dbReference type="ARBA" id="ARBA00022737"/>
    </source>
</evidence>
<dbReference type="Proteomes" id="UP000663829">
    <property type="component" value="Unassembled WGS sequence"/>
</dbReference>
<feature type="repeat" description="NHL" evidence="2">
    <location>
        <begin position="228"/>
        <end position="259"/>
    </location>
</feature>
<reference evidence="3" key="1">
    <citation type="submission" date="2021-02" db="EMBL/GenBank/DDBJ databases">
        <authorList>
            <person name="Nowell W R."/>
        </authorList>
    </citation>
    <scope>NUCLEOTIDE SEQUENCE</scope>
</reference>
<proteinExistence type="predicted"/>
<evidence type="ECO:0000313" key="3">
    <source>
        <dbReference type="EMBL" id="CAF1049580.1"/>
    </source>
</evidence>
<dbReference type="PANTHER" id="PTHR24104:SF25">
    <property type="entry name" value="PROTEIN LIN-41"/>
    <property type="match status" value="1"/>
</dbReference>
<dbReference type="SUPFAM" id="SSF101898">
    <property type="entry name" value="NHL repeat"/>
    <property type="match status" value="1"/>
</dbReference>
<dbReference type="Gene3D" id="2.120.10.30">
    <property type="entry name" value="TolB, C-terminal domain"/>
    <property type="match status" value="1"/>
</dbReference>
<dbReference type="InterPro" id="IPR050952">
    <property type="entry name" value="TRIM-NHL_E3_ligases"/>
</dbReference>
<dbReference type="PANTHER" id="PTHR24104">
    <property type="entry name" value="E3 UBIQUITIN-PROTEIN LIGASE NHLRC1-RELATED"/>
    <property type="match status" value="1"/>
</dbReference>
<dbReference type="InterPro" id="IPR001258">
    <property type="entry name" value="NHL_repeat"/>
</dbReference>
<evidence type="ECO:0008006" key="6">
    <source>
        <dbReference type="Google" id="ProtNLM"/>
    </source>
</evidence>